<dbReference type="Proteomes" id="UP001153712">
    <property type="component" value="Chromosome 1"/>
</dbReference>
<gene>
    <name evidence="3" type="ORF">PHYEVI_LOCUS1171</name>
</gene>
<accession>A0A9N9TB84</accession>
<dbReference type="OrthoDB" id="6690952at2759"/>
<evidence type="ECO:0000313" key="4">
    <source>
        <dbReference type="Proteomes" id="UP001153712"/>
    </source>
</evidence>
<keyword evidence="2" id="KW-0732">Signal</keyword>
<sequence length="95" mass="10456">MNVSLALLLMLSLFLYQPTPGTGVIKEGRKLIDVPEGCPEGSGFSVTGEGCLEPFKLFLNKTKTNTKTNTKASTKASTHRPSTYRPRTFRPSTRH</sequence>
<feature type="chain" id="PRO_5040208369" evidence="2">
    <location>
        <begin position="22"/>
        <end position="95"/>
    </location>
</feature>
<proteinExistence type="predicted"/>
<name>A0A9N9TB84_PHYSR</name>
<feature type="signal peptide" evidence="2">
    <location>
        <begin position="1"/>
        <end position="21"/>
    </location>
</feature>
<keyword evidence="4" id="KW-1185">Reference proteome</keyword>
<dbReference type="EMBL" id="OU900094">
    <property type="protein sequence ID" value="CAG9854711.1"/>
    <property type="molecule type" value="Genomic_DNA"/>
</dbReference>
<evidence type="ECO:0000313" key="3">
    <source>
        <dbReference type="EMBL" id="CAG9854711.1"/>
    </source>
</evidence>
<evidence type="ECO:0000256" key="2">
    <source>
        <dbReference type="SAM" id="SignalP"/>
    </source>
</evidence>
<evidence type="ECO:0000256" key="1">
    <source>
        <dbReference type="SAM" id="MobiDB-lite"/>
    </source>
</evidence>
<feature type="compositionally biased region" description="Low complexity" evidence="1">
    <location>
        <begin position="63"/>
        <end position="76"/>
    </location>
</feature>
<protein>
    <submittedName>
        <fullName evidence="3">Uncharacterized protein</fullName>
    </submittedName>
</protein>
<dbReference type="AlphaFoldDB" id="A0A9N9TB84"/>
<organism evidence="3 4">
    <name type="scientific">Phyllotreta striolata</name>
    <name type="common">Striped flea beetle</name>
    <name type="synonym">Crioceris striolata</name>
    <dbReference type="NCBI Taxonomy" id="444603"/>
    <lineage>
        <taxon>Eukaryota</taxon>
        <taxon>Metazoa</taxon>
        <taxon>Ecdysozoa</taxon>
        <taxon>Arthropoda</taxon>
        <taxon>Hexapoda</taxon>
        <taxon>Insecta</taxon>
        <taxon>Pterygota</taxon>
        <taxon>Neoptera</taxon>
        <taxon>Endopterygota</taxon>
        <taxon>Coleoptera</taxon>
        <taxon>Polyphaga</taxon>
        <taxon>Cucujiformia</taxon>
        <taxon>Chrysomeloidea</taxon>
        <taxon>Chrysomelidae</taxon>
        <taxon>Galerucinae</taxon>
        <taxon>Alticini</taxon>
        <taxon>Phyllotreta</taxon>
    </lineage>
</organism>
<reference evidence="3" key="1">
    <citation type="submission" date="2022-01" db="EMBL/GenBank/DDBJ databases">
        <authorList>
            <person name="King R."/>
        </authorList>
    </citation>
    <scope>NUCLEOTIDE SEQUENCE</scope>
</reference>
<feature type="region of interest" description="Disordered" evidence="1">
    <location>
        <begin position="63"/>
        <end position="95"/>
    </location>
</feature>